<protein>
    <submittedName>
        <fullName evidence="1">Uncharacterized protein</fullName>
    </submittedName>
</protein>
<organism evidence="1 2">
    <name type="scientific">Didymella exigua CBS 183.55</name>
    <dbReference type="NCBI Taxonomy" id="1150837"/>
    <lineage>
        <taxon>Eukaryota</taxon>
        <taxon>Fungi</taxon>
        <taxon>Dikarya</taxon>
        <taxon>Ascomycota</taxon>
        <taxon>Pezizomycotina</taxon>
        <taxon>Dothideomycetes</taxon>
        <taxon>Pleosporomycetidae</taxon>
        <taxon>Pleosporales</taxon>
        <taxon>Pleosporineae</taxon>
        <taxon>Didymellaceae</taxon>
        <taxon>Didymella</taxon>
    </lineage>
</organism>
<name>A0A6A5RUJ6_9PLEO</name>
<dbReference type="GeneID" id="54349287"/>
<sequence>MVRQIQHTKTHARVEAPVRSLPKVPGEIRNRIYALANEESRVFLRRRHSKHDAEWSKKHRVCQFKGLTQVCRKLRTEFLPQYNQRTKVHIRLDEFESYLQDVLRVGHIEDRAVVGDVTAYLAGCERSIDLDLLLLVQLSGLAKGFNVRINLYRNYYLDNWVAKLLQSSRSPTIFNRIESTVQKIRLSENDEGVIGLVLQMRKGHWEEWMDHWCGDGTSSDRTVEKALLDLAKIWTDTAGVLRVSSGSI</sequence>
<dbReference type="Proteomes" id="UP000800082">
    <property type="component" value="Unassembled WGS sequence"/>
</dbReference>
<dbReference type="RefSeq" id="XP_033451487.1">
    <property type="nucleotide sequence ID" value="XM_033591619.1"/>
</dbReference>
<evidence type="ECO:0000313" key="2">
    <source>
        <dbReference type="Proteomes" id="UP000800082"/>
    </source>
</evidence>
<proteinExistence type="predicted"/>
<reference evidence="1" key="1">
    <citation type="journal article" date="2020" name="Stud. Mycol.">
        <title>101 Dothideomycetes genomes: a test case for predicting lifestyles and emergence of pathogens.</title>
        <authorList>
            <person name="Haridas S."/>
            <person name="Albert R."/>
            <person name="Binder M."/>
            <person name="Bloem J."/>
            <person name="Labutti K."/>
            <person name="Salamov A."/>
            <person name="Andreopoulos B."/>
            <person name="Baker S."/>
            <person name="Barry K."/>
            <person name="Bills G."/>
            <person name="Bluhm B."/>
            <person name="Cannon C."/>
            <person name="Castanera R."/>
            <person name="Culley D."/>
            <person name="Daum C."/>
            <person name="Ezra D."/>
            <person name="Gonzalez J."/>
            <person name="Henrissat B."/>
            <person name="Kuo A."/>
            <person name="Liang C."/>
            <person name="Lipzen A."/>
            <person name="Lutzoni F."/>
            <person name="Magnuson J."/>
            <person name="Mondo S."/>
            <person name="Nolan M."/>
            <person name="Ohm R."/>
            <person name="Pangilinan J."/>
            <person name="Park H.-J."/>
            <person name="Ramirez L."/>
            <person name="Alfaro M."/>
            <person name="Sun H."/>
            <person name="Tritt A."/>
            <person name="Yoshinaga Y."/>
            <person name="Zwiers L.-H."/>
            <person name="Turgeon B."/>
            <person name="Goodwin S."/>
            <person name="Spatafora J."/>
            <person name="Crous P."/>
            <person name="Grigoriev I."/>
        </authorList>
    </citation>
    <scope>NUCLEOTIDE SEQUENCE</scope>
    <source>
        <strain evidence="1">CBS 183.55</strain>
    </source>
</reference>
<dbReference type="AlphaFoldDB" id="A0A6A5RUJ6"/>
<evidence type="ECO:0000313" key="1">
    <source>
        <dbReference type="EMBL" id="KAF1931239.1"/>
    </source>
</evidence>
<keyword evidence="2" id="KW-1185">Reference proteome</keyword>
<accession>A0A6A5RUJ6</accession>
<gene>
    <name evidence="1" type="ORF">M421DRAFT_417892</name>
</gene>
<dbReference type="EMBL" id="ML978961">
    <property type="protein sequence ID" value="KAF1931239.1"/>
    <property type="molecule type" value="Genomic_DNA"/>
</dbReference>
<dbReference type="OrthoDB" id="3678099at2759"/>